<keyword evidence="3" id="KW-1185">Reference proteome</keyword>
<dbReference type="Proteomes" id="UP001602245">
    <property type="component" value="Unassembled WGS sequence"/>
</dbReference>
<feature type="domain" description="CHAT" evidence="1">
    <location>
        <begin position="98"/>
        <end position="309"/>
    </location>
</feature>
<dbReference type="Pfam" id="PF12770">
    <property type="entry name" value="CHAT"/>
    <property type="match status" value="1"/>
</dbReference>
<name>A0ABW6WTE4_9ACTN</name>
<organism evidence="2 3">
    <name type="scientific">Paractinoplanes globisporus</name>
    <dbReference type="NCBI Taxonomy" id="113565"/>
    <lineage>
        <taxon>Bacteria</taxon>
        <taxon>Bacillati</taxon>
        <taxon>Actinomycetota</taxon>
        <taxon>Actinomycetes</taxon>
        <taxon>Micromonosporales</taxon>
        <taxon>Micromonosporaceae</taxon>
        <taxon>Paractinoplanes</taxon>
    </lineage>
</organism>
<comment type="caution">
    <text evidence="2">The sequence shown here is derived from an EMBL/GenBank/DDBJ whole genome shotgun (WGS) entry which is preliminary data.</text>
</comment>
<dbReference type="InterPro" id="IPR024983">
    <property type="entry name" value="CHAT_dom"/>
</dbReference>
<evidence type="ECO:0000259" key="1">
    <source>
        <dbReference type="Pfam" id="PF12770"/>
    </source>
</evidence>
<sequence>MTSERVLLTVTPRVLAMTLGSDDESRISIETSFEADSFDPRRPSADTRLNALEARGESLWMAAFSGSLGFYVEQAGARARERGAAVTLQFVASSELPAALHWLPWEVLFDPRRRDHLSLNAGWSVVRGVDAFQSIRPLSIDDLRVRVLVLDSSPEADAEAAAVGGLLGAHGDVEILRAGTSDELVSHLTGDVSLVHMIGDGRGDGLRLAEREGFVGGAEIADAIADNRGIGLVVFSGSTTASIAAEVEKIAGVTVLAHLESARAVHATEFAGRFYRDLMDLIPADVAVAEARRAVDRRFPGERAWASAVLLTGWPPLVLGRSSPGPGSGSDVPRQGGDLDAAELRNMLYTLNREKGHELLASAPWNLVRKQVEAAEDQLRDLPSPPLS</sequence>
<reference evidence="2 3" key="1">
    <citation type="submission" date="2024-10" db="EMBL/GenBank/DDBJ databases">
        <title>The Natural Products Discovery Center: Release of the First 8490 Sequenced Strains for Exploring Actinobacteria Biosynthetic Diversity.</title>
        <authorList>
            <person name="Kalkreuter E."/>
            <person name="Kautsar S.A."/>
            <person name="Yang D."/>
            <person name="Bader C.D."/>
            <person name="Teijaro C.N."/>
            <person name="Fluegel L."/>
            <person name="Davis C.M."/>
            <person name="Simpson J.R."/>
            <person name="Lauterbach L."/>
            <person name="Steele A.D."/>
            <person name="Gui C."/>
            <person name="Meng S."/>
            <person name="Li G."/>
            <person name="Viehrig K."/>
            <person name="Ye F."/>
            <person name="Su P."/>
            <person name="Kiefer A.F."/>
            <person name="Nichols A."/>
            <person name="Cepeda A.J."/>
            <person name="Yan W."/>
            <person name="Fan B."/>
            <person name="Jiang Y."/>
            <person name="Adhikari A."/>
            <person name="Zheng C.-J."/>
            <person name="Schuster L."/>
            <person name="Cowan T.M."/>
            <person name="Smanski M.J."/>
            <person name="Chevrette M.G."/>
            <person name="De Carvalho L.P.S."/>
            <person name="Shen B."/>
        </authorList>
    </citation>
    <scope>NUCLEOTIDE SEQUENCE [LARGE SCALE GENOMIC DNA]</scope>
    <source>
        <strain evidence="2 3">NPDC000087</strain>
    </source>
</reference>
<accession>A0ABW6WTE4</accession>
<protein>
    <submittedName>
        <fullName evidence="2">CHAT domain-containing protein</fullName>
    </submittedName>
</protein>
<gene>
    <name evidence="2" type="ORF">ACFY35_44680</name>
</gene>
<dbReference type="RefSeq" id="WP_020514402.1">
    <property type="nucleotide sequence ID" value="NZ_JBIAZU010000008.1"/>
</dbReference>
<dbReference type="EMBL" id="JBIAZU010000008">
    <property type="protein sequence ID" value="MFF5296577.1"/>
    <property type="molecule type" value="Genomic_DNA"/>
</dbReference>
<proteinExistence type="predicted"/>
<evidence type="ECO:0000313" key="2">
    <source>
        <dbReference type="EMBL" id="MFF5296577.1"/>
    </source>
</evidence>
<evidence type="ECO:0000313" key="3">
    <source>
        <dbReference type="Proteomes" id="UP001602245"/>
    </source>
</evidence>